<dbReference type="SMART" id="SM01417">
    <property type="entry name" value="Solute_trans_a"/>
    <property type="match status" value="1"/>
</dbReference>
<keyword evidence="2 5" id="KW-0812">Transmembrane</keyword>
<evidence type="ECO:0000256" key="5">
    <source>
        <dbReference type="SAM" id="Phobius"/>
    </source>
</evidence>
<evidence type="ECO:0000256" key="1">
    <source>
        <dbReference type="ARBA" id="ARBA00004141"/>
    </source>
</evidence>
<evidence type="ECO:0000313" key="10">
    <source>
        <dbReference type="EMBL" id="CAE0060035.1"/>
    </source>
</evidence>
<reference evidence="8" key="1">
    <citation type="submission" date="2021-01" db="EMBL/GenBank/DDBJ databases">
        <authorList>
            <person name="Corre E."/>
            <person name="Pelletier E."/>
            <person name="Niang G."/>
            <person name="Scheremetjew M."/>
            <person name="Finn R."/>
            <person name="Kale V."/>
            <person name="Holt S."/>
            <person name="Cochrane G."/>
            <person name="Meng A."/>
            <person name="Brown T."/>
            <person name="Cohen L."/>
        </authorList>
    </citation>
    <scope>NUCLEOTIDE SEQUENCE</scope>
    <source>
        <strain evidence="8">CCMP 769</strain>
    </source>
</reference>
<dbReference type="GO" id="GO:0016020">
    <property type="term" value="C:membrane"/>
    <property type="evidence" value="ECO:0007669"/>
    <property type="project" value="UniProtKB-SubCell"/>
</dbReference>
<name>A0A7S3A2X8_9RHOD</name>
<dbReference type="AlphaFoldDB" id="A0A7S3A2X8"/>
<comment type="subcellular location">
    <subcellularLocation>
        <location evidence="1">Membrane</location>
        <topology evidence="1">Multi-pass membrane protein</topology>
    </subcellularLocation>
</comment>
<gene>
    <name evidence="6" type="ORF">RMAR00112_LOCUS28093</name>
    <name evidence="7" type="ORF">RMAR00112_LOCUS28095</name>
    <name evidence="8" type="ORF">RMAR00112_LOCUS28096</name>
    <name evidence="9" type="ORF">RMAR00112_LOCUS28097</name>
    <name evidence="10" type="ORF">RMAR00112_LOCUS28101</name>
</gene>
<evidence type="ECO:0008006" key="11">
    <source>
        <dbReference type="Google" id="ProtNLM"/>
    </source>
</evidence>
<protein>
    <recommendedName>
        <fullName evidence="11">Transmembrane protein 184C</fullName>
    </recommendedName>
</protein>
<evidence type="ECO:0000313" key="6">
    <source>
        <dbReference type="EMBL" id="CAE0060027.1"/>
    </source>
</evidence>
<keyword evidence="3 5" id="KW-1133">Transmembrane helix</keyword>
<sequence length="338" mass="38583">MNYSAVWAKTLSGLLTVVACTLSFHESAMHLKHFRRPEMQVRIVRILGMVPVYSITSWLSLVSTTNEFRLTLDLIRDLYEAFVIYNFISLLIRMGGGWRRTIFYLEDQPRAPHFFPLRLCLPPVQLGQTFMILTRAAALQFVLIKPLNGLLLLIAHKEGGLFGGFLSVSAVKRIAAITDNLSISAALYSLVMLHTALHNLLEKYHPLPKFWAVKMVVFFSFWQGVVLNAMVKVGFITDVEGFPASAQVSGIQDVLICLEMVVAALCHTVVFSWREWQDVDDLYDEAEKKPLIAKILKIVDFRDFLTDWRDTVSGDGYEYEMRQNEPRNMYSSKSYTNI</sequence>
<proteinExistence type="predicted"/>
<evidence type="ECO:0000256" key="3">
    <source>
        <dbReference type="ARBA" id="ARBA00022989"/>
    </source>
</evidence>
<feature type="transmembrane region" description="Helical" evidence="5">
    <location>
        <begin position="210"/>
        <end position="231"/>
    </location>
</feature>
<evidence type="ECO:0000256" key="4">
    <source>
        <dbReference type="ARBA" id="ARBA00023136"/>
    </source>
</evidence>
<keyword evidence="4 5" id="KW-0472">Membrane</keyword>
<dbReference type="Pfam" id="PF03619">
    <property type="entry name" value="Solute_trans_a"/>
    <property type="match status" value="1"/>
</dbReference>
<dbReference type="EMBL" id="HBHW01036569">
    <property type="protein sequence ID" value="CAE0060029.1"/>
    <property type="molecule type" value="Transcribed_RNA"/>
</dbReference>
<feature type="transmembrane region" description="Helical" evidence="5">
    <location>
        <begin position="180"/>
        <end position="198"/>
    </location>
</feature>
<organism evidence="8">
    <name type="scientific">Rhodosorus marinus</name>
    <dbReference type="NCBI Taxonomy" id="101924"/>
    <lineage>
        <taxon>Eukaryota</taxon>
        <taxon>Rhodophyta</taxon>
        <taxon>Stylonematophyceae</taxon>
        <taxon>Stylonematales</taxon>
        <taxon>Stylonemataceae</taxon>
        <taxon>Rhodosorus</taxon>
    </lineage>
</organism>
<dbReference type="PANTHER" id="PTHR23423">
    <property type="entry name" value="ORGANIC SOLUTE TRANSPORTER-RELATED"/>
    <property type="match status" value="1"/>
</dbReference>
<evidence type="ECO:0000256" key="2">
    <source>
        <dbReference type="ARBA" id="ARBA00022692"/>
    </source>
</evidence>
<accession>A0A7S3A2X8</accession>
<dbReference type="EMBL" id="HBHW01036576">
    <property type="protein sequence ID" value="CAE0060035.1"/>
    <property type="molecule type" value="Transcribed_RNA"/>
</dbReference>
<dbReference type="EMBL" id="HBHW01036567">
    <property type="protein sequence ID" value="CAE0060027.1"/>
    <property type="molecule type" value="Transcribed_RNA"/>
</dbReference>
<evidence type="ECO:0000313" key="7">
    <source>
        <dbReference type="EMBL" id="CAE0060029.1"/>
    </source>
</evidence>
<dbReference type="InterPro" id="IPR005178">
    <property type="entry name" value="Ostalpha/TMEM184C"/>
</dbReference>
<feature type="transmembrane region" description="Helical" evidence="5">
    <location>
        <begin position="81"/>
        <end position="98"/>
    </location>
</feature>
<evidence type="ECO:0000313" key="9">
    <source>
        <dbReference type="EMBL" id="CAE0060031.1"/>
    </source>
</evidence>
<evidence type="ECO:0000313" key="8">
    <source>
        <dbReference type="EMBL" id="CAE0060030.1"/>
    </source>
</evidence>
<dbReference type="EMBL" id="HBHW01036572">
    <property type="protein sequence ID" value="CAE0060031.1"/>
    <property type="molecule type" value="Transcribed_RNA"/>
</dbReference>
<dbReference type="EMBL" id="HBHW01036571">
    <property type="protein sequence ID" value="CAE0060030.1"/>
    <property type="molecule type" value="Transcribed_RNA"/>
</dbReference>
<feature type="transmembrane region" description="Helical" evidence="5">
    <location>
        <begin position="44"/>
        <end position="61"/>
    </location>
</feature>